<accession>A0A386Z7M2</accession>
<dbReference type="EMBL" id="CP032568">
    <property type="protein sequence ID" value="AYF73610.1"/>
    <property type="molecule type" value="Genomic_DNA"/>
</dbReference>
<dbReference type="OrthoDB" id="4540809at2"/>
<proteinExistence type="predicted"/>
<name>A0A386Z7M2_9NOCA</name>
<reference evidence="1 2" key="1">
    <citation type="submission" date="2018-09" db="EMBL/GenBank/DDBJ databases">
        <title>Nocardia yunnanensis sp. nov., an actinomycete isolated from a soil sample.</title>
        <authorList>
            <person name="Zhang J."/>
        </authorList>
    </citation>
    <scope>NUCLEOTIDE SEQUENCE [LARGE SCALE GENOMIC DNA]</scope>
    <source>
        <strain evidence="1 2">CFHS0054</strain>
    </source>
</reference>
<evidence type="ECO:0000313" key="2">
    <source>
        <dbReference type="Proteomes" id="UP000267164"/>
    </source>
</evidence>
<protein>
    <submittedName>
        <fullName evidence="1">Uncharacterized protein</fullName>
    </submittedName>
</protein>
<dbReference type="KEGG" id="nyu:D7D52_06805"/>
<gene>
    <name evidence="1" type="ORF">D7D52_06805</name>
</gene>
<dbReference type="Proteomes" id="UP000267164">
    <property type="component" value="Chromosome"/>
</dbReference>
<keyword evidence="2" id="KW-1185">Reference proteome</keyword>
<evidence type="ECO:0000313" key="1">
    <source>
        <dbReference type="EMBL" id="AYF73610.1"/>
    </source>
</evidence>
<sequence>MPLSVAVPTAHADAGLGGCAHGGVLSGTMIPGTGSAGQSIRREADVWGCASPFLPGVASGHFGAELPWNSLDAPSLGQFAWNDGSVSKVIGQPNGLWTIVAGPGNGHTFRFDLAGEMNVWWYHWNNSMPIDSVSFLE</sequence>
<organism evidence="1 2">
    <name type="scientific">Nocardia yunnanensis</name>
    <dbReference type="NCBI Taxonomy" id="2382165"/>
    <lineage>
        <taxon>Bacteria</taxon>
        <taxon>Bacillati</taxon>
        <taxon>Actinomycetota</taxon>
        <taxon>Actinomycetes</taxon>
        <taxon>Mycobacteriales</taxon>
        <taxon>Nocardiaceae</taxon>
        <taxon>Nocardia</taxon>
    </lineage>
</organism>
<dbReference type="AlphaFoldDB" id="A0A386Z7M2"/>